<dbReference type="GO" id="GO:0008893">
    <property type="term" value="F:guanosine-3',5'-bis(diphosphate) 3'-diphosphatase activity"/>
    <property type="evidence" value="ECO:0007669"/>
    <property type="project" value="TreeGrafter"/>
</dbReference>
<name>A0A1G7RV50_CHIFI</name>
<protein>
    <submittedName>
        <fullName evidence="1">HD domain-containing protein</fullName>
    </submittedName>
</protein>
<proteinExistence type="predicted"/>
<dbReference type="PANTHER" id="PTHR46246">
    <property type="entry name" value="GUANOSINE-3',5'-BIS(DIPHOSPHATE) 3'-PYROPHOSPHOHYDROLASE MESH1"/>
    <property type="match status" value="1"/>
</dbReference>
<organism evidence="1 2">
    <name type="scientific">Chitinophaga filiformis</name>
    <name type="common">Myxococcus filiformis</name>
    <name type="synonym">Flexibacter filiformis</name>
    <dbReference type="NCBI Taxonomy" id="104663"/>
    <lineage>
        <taxon>Bacteria</taxon>
        <taxon>Pseudomonadati</taxon>
        <taxon>Bacteroidota</taxon>
        <taxon>Chitinophagia</taxon>
        <taxon>Chitinophagales</taxon>
        <taxon>Chitinophagaceae</taxon>
        <taxon>Chitinophaga</taxon>
    </lineage>
</organism>
<evidence type="ECO:0000313" key="2">
    <source>
        <dbReference type="Proteomes" id="UP000199045"/>
    </source>
</evidence>
<dbReference type="Gene3D" id="1.10.3210.10">
    <property type="entry name" value="Hypothetical protein af1432"/>
    <property type="match status" value="1"/>
</dbReference>
<gene>
    <name evidence="1" type="ORF">SAMN04488121_103629</name>
</gene>
<evidence type="ECO:0000313" key="1">
    <source>
        <dbReference type="EMBL" id="SDG14697.1"/>
    </source>
</evidence>
<reference evidence="1 2" key="1">
    <citation type="submission" date="2016-10" db="EMBL/GenBank/DDBJ databases">
        <authorList>
            <person name="de Groot N.N."/>
        </authorList>
    </citation>
    <scope>NUCLEOTIDE SEQUENCE [LARGE SCALE GENOMIC DNA]</scope>
    <source>
        <strain evidence="1 2">DSM 527</strain>
    </source>
</reference>
<dbReference type="Pfam" id="PF13328">
    <property type="entry name" value="HD_4"/>
    <property type="match status" value="1"/>
</dbReference>
<sequence>MPIPFSVVRLIHIFTNNCYYMKTTISIDDLQSIWEKVTLLHHGQTYGGHEKDLKIEYINHIGSVVFEVFYALQQTDTFDGELTITCALLHDTVEDTEFTEEALTEIYGKRVAAGVLALTKNNTLPKEQQMQDSLQRIRQQPKEVWAVKMADRICNLYKPPYYWDNERKMRYIAEAQEIHAQLQEANPYLANRLLDKIEQYKTYLSDSNM</sequence>
<dbReference type="InterPro" id="IPR052194">
    <property type="entry name" value="MESH1"/>
</dbReference>
<dbReference type="PANTHER" id="PTHR46246:SF1">
    <property type="entry name" value="GUANOSINE-3',5'-BIS(DIPHOSPHATE) 3'-PYROPHOSPHOHYDROLASE MESH1"/>
    <property type="match status" value="1"/>
</dbReference>
<dbReference type="STRING" id="104663.SAMN04488121_103629"/>
<dbReference type="SUPFAM" id="SSF109604">
    <property type="entry name" value="HD-domain/PDEase-like"/>
    <property type="match status" value="1"/>
</dbReference>
<dbReference type="Proteomes" id="UP000199045">
    <property type="component" value="Unassembled WGS sequence"/>
</dbReference>
<accession>A0A1G7RV50</accession>
<dbReference type="AlphaFoldDB" id="A0A1G7RV50"/>
<dbReference type="EMBL" id="FNBN01000003">
    <property type="protein sequence ID" value="SDG14697.1"/>
    <property type="molecule type" value="Genomic_DNA"/>
</dbReference>